<proteinExistence type="predicted"/>
<keyword evidence="3" id="KW-1185">Reference proteome</keyword>
<gene>
    <name evidence="2" type="ORF">Ciccas_002401</name>
</gene>
<accession>A0ABD2QHB8</accession>
<dbReference type="Proteomes" id="UP001626550">
    <property type="component" value="Unassembled WGS sequence"/>
</dbReference>
<feature type="region of interest" description="Disordered" evidence="1">
    <location>
        <begin position="203"/>
        <end position="241"/>
    </location>
</feature>
<organism evidence="2 3">
    <name type="scientific">Cichlidogyrus casuarinus</name>
    <dbReference type="NCBI Taxonomy" id="1844966"/>
    <lineage>
        <taxon>Eukaryota</taxon>
        <taxon>Metazoa</taxon>
        <taxon>Spiralia</taxon>
        <taxon>Lophotrochozoa</taxon>
        <taxon>Platyhelminthes</taxon>
        <taxon>Monogenea</taxon>
        <taxon>Monopisthocotylea</taxon>
        <taxon>Dactylogyridea</taxon>
        <taxon>Ancyrocephalidae</taxon>
        <taxon>Cichlidogyrus</taxon>
    </lineage>
</organism>
<reference evidence="2 3" key="1">
    <citation type="submission" date="2024-11" db="EMBL/GenBank/DDBJ databases">
        <title>Adaptive evolution of stress response genes in parasites aligns with host niche diversity.</title>
        <authorList>
            <person name="Hahn C."/>
            <person name="Resl P."/>
        </authorList>
    </citation>
    <scope>NUCLEOTIDE SEQUENCE [LARGE SCALE GENOMIC DNA]</scope>
    <source>
        <strain evidence="2">EGGRZ-B1_66</strain>
        <tissue evidence="2">Body</tissue>
    </source>
</reference>
<dbReference type="EMBL" id="JBJKFK010000189">
    <property type="protein sequence ID" value="KAL3318931.1"/>
    <property type="molecule type" value="Genomic_DNA"/>
</dbReference>
<dbReference type="AlphaFoldDB" id="A0ABD2QHB8"/>
<protein>
    <submittedName>
        <fullName evidence="2">Uncharacterized protein</fullName>
    </submittedName>
</protein>
<evidence type="ECO:0000256" key="1">
    <source>
        <dbReference type="SAM" id="MobiDB-lite"/>
    </source>
</evidence>
<evidence type="ECO:0000313" key="3">
    <source>
        <dbReference type="Proteomes" id="UP001626550"/>
    </source>
</evidence>
<comment type="caution">
    <text evidence="2">The sequence shown here is derived from an EMBL/GenBank/DDBJ whole genome shotgun (WGS) entry which is preliminary data.</text>
</comment>
<evidence type="ECO:0000313" key="2">
    <source>
        <dbReference type="EMBL" id="KAL3318931.1"/>
    </source>
</evidence>
<sequence length="241" mass="27418">MPIMNSKLLETHKNSHLNEAQKANKRLSKVAQNQVLKLRRVQHQRAMDLDHTRLGTLMMLKQIGHCRISENPLVKKLEQRHMANPEQRQQPAFGGKLVAKNELTGKPNNGATVVKPKSVLIDISNSRSELVKKPSLASSRRLTMLPRKSIIGMTEFCQTVVRDLQDLHREMPLQDSNSDWQYGEAVKLTRAKYRAQLHKWCDRGECSKSPPEDDSDLDQPINAQYSDNLTCADPEIHKTAT</sequence>
<name>A0ABD2QHB8_9PLAT</name>